<sequence length="38" mass="4321">MCSRVRSHLGRWHRYVITVVFDSCKTLSGTMASVCDSM</sequence>
<gene>
    <name evidence="1" type="ORF">F383_38403</name>
</gene>
<accession>A0A0B0MB37</accession>
<dbReference type="Proteomes" id="UP000032142">
    <property type="component" value="Unassembled WGS sequence"/>
</dbReference>
<evidence type="ECO:0000313" key="2">
    <source>
        <dbReference type="Proteomes" id="UP000032142"/>
    </source>
</evidence>
<organism evidence="1 2">
    <name type="scientific">Gossypium arboreum</name>
    <name type="common">Tree cotton</name>
    <name type="synonym">Gossypium nanking</name>
    <dbReference type="NCBI Taxonomy" id="29729"/>
    <lineage>
        <taxon>Eukaryota</taxon>
        <taxon>Viridiplantae</taxon>
        <taxon>Streptophyta</taxon>
        <taxon>Embryophyta</taxon>
        <taxon>Tracheophyta</taxon>
        <taxon>Spermatophyta</taxon>
        <taxon>Magnoliopsida</taxon>
        <taxon>eudicotyledons</taxon>
        <taxon>Gunneridae</taxon>
        <taxon>Pentapetalae</taxon>
        <taxon>rosids</taxon>
        <taxon>malvids</taxon>
        <taxon>Malvales</taxon>
        <taxon>Malvaceae</taxon>
        <taxon>Malvoideae</taxon>
        <taxon>Gossypium</taxon>
    </lineage>
</organism>
<protein>
    <submittedName>
        <fullName evidence="1">Uncharacterized protein</fullName>
    </submittedName>
</protein>
<comment type="caution">
    <text evidence="1">The sequence shown here is derived from an EMBL/GenBank/DDBJ whole genome shotgun (WGS) entry which is preliminary data.</text>
</comment>
<dbReference type="EMBL" id="JRRC01073414">
    <property type="protein sequence ID" value="KHF99322.1"/>
    <property type="molecule type" value="Genomic_DNA"/>
</dbReference>
<evidence type="ECO:0000313" key="1">
    <source>
        <dbReference type="EMBL" id="KHF99322.1"/>
    </source>
</evidence>
<reference evidence="2" key="1">
    <citation type="submission" date="2014-09" db="EMBL/GenBank/DDBJ databases">
        <authorList>
            <person name="Mudge J."/>
            <person name="Ramaraj T."/>
            <person name="Lindquist I.E."/>
            <person name="Bharti A.K."/>
            <person name="Sundararajan A."/>
            <person name="Cameron C.T."/>
            <person name="Woodward J.E."/>
            <person name="May G.D."/>
            <person name="Brubaker C."/>
            <person name="Broadhvest J."/>
            <person name="Wilkins T.A."/>
        </authorList>
    </citation>
    <scope>NUCLEOTIDE SEQUENCE</scope>
    <source>
        <strain evidence="2">cv. AKA8401</strain>
    </source>
</reference>
<name>A0A0B0MB37_GOSAR</name>
<proteinExistence type="predicted"/>
<keyword evidence="2" id="KW-1185">Reference proteome</keyword>
<dbReference type="AlphaFoldDB" id="A0A0B0MB37"/>